<dbReference type="PANTHER" id="PTHR13140">
    <property type="entry name" value="MYOSIN"/>
    <property type="match status" value="1"/>
</dbReference>
<dbReference type="PROSITE" id="PS51456">
    <property type="entry name" value="MYOSIN_MOTOR"/>
    <property type="match status" value="1"/>
</dbReference>
<keyword evidence="3 6" id="KW-0518">Myosin</keyword>
<dbReference type="InterPro" id="IPR001609">
    <property type="entry name" value="Myosin_head_motor_dom-like"/>
</dbReference>
<dbReference type="Proteomes" id="UP000008237">
    <property type="component" value="Unassembled WGS sequence"/>
</dbReference>
<dbReference type="GO" id="GO:0007015">
    <property type="term" value="P:actin filament organization"/>
    <property type="evidence" value="ECO:0007669"/>
    <property type="project" value="TreeGrafter"/>
</dbReference>
<comment type="caution">
    <text evidence="6">Lacks conserved residue(s) required for the propagation of feature annotation.</text>
</comment>
<feature type="domain" description="Myosin motor" evidence="7">
    <location>
        <begin position="1"/>
        <end position="108"/>
    </location>
</feature>
<evidence type="ECO:0000256" key="5">
    <source>
        <dbReference type="ARBA" id="ARBA00023203"/>
    </source>
</evidence>
<dbReference type="InterPro" id="IPR027417">
    <property type="entry name" value="P-loop_NTPase"/>
</dbReference>
<keyword evidence="9" id="KW-1185">Reference proteome</keyword>
<dbReference type="PRINTS" id="PR00193">
    <property type="entry name" value="MYOSINHEAVY"/>
</dbReference>
<dbReference type="InParanoid" id="E2BS84"/>
<dbReference type="EMBL" id="GL450151">
    <property type="protein sequence ID" value="EFN81476.1"/>
    <property type="molecule type" value="Genomic_DNA"/>
</dbReference>
<accession>E2BS84</accession>
<evidence type="ECO:0000256" key="4">
    <source>
        <dbReference type="ARBA" id="ARBA00023175"/>
    </source>
</evidence>
<evidence type="ECO:0000256" key="3">
    <source>
        <dbReference type="ARBA" id="ARBA00023123"/>
    </source>
</evidence>
<dbReference type="InterPro" id="IPR036961">
    <property type="entry name" value="Kinesin_motor_dom_sf"/>
</dbReference>
<dbReference type="Pfam" id="PF00063">
    <property type="entry name" value="Myosin_head"/>
    <property type="match status" value="1"/>
</dbReference>
<keyword evidence="5 6" id="KW-0009">Actin-binding</keyword>
<gene>
    <name evidence="8" type="ORF">EAI_16650</name>
</gene>
<sequence length="108" mass="11700">MLILTGLFKVIPRHLFAVGSSAYSQVTAANNSSANQVVVISGESGSGKTESTKLVMQYLAAVNRAPNNLVTEQILEATPLLESFGNAKTPRNDNSSRFGKYLEVHFRE</sequence>
<dbReference type="GO" id="GO:0005737">
    <property type="term" value="C:cytoplasm"/>
    <property type="evidence" value="ECO:0007669"/>
    <property type="project" value="TreeGrafter"/>
</dbReference>
<dbReference type="Gene3D" id="3.40.850.10">
    <property type="entry name" value="Kinesin motor domain"/>
    <property type="match status" value="1"/>
</dbReference>
<evidence type="ECO:0000313" key="9">
    <source>
        <dbReference type="Proteomes" id="UP000008237"/>
    </source>
</evidence>
<keyword evidence="1 6" id="KW-0547">Nucleotide-binding</keyword>
<dbReference type="PANTHER" id="PTHR13140:SF709">
    <property type="entry name" value="UNCONVENTIONAL MYOSIN-XV"/>
    <property type="match status" value="1"/>
</dbReference>
<dbReference type="GO" id="GO:0051015">
    <property type="term" value="F:actin filament binding"/>
    <property type="evidence" value="ECO:0007669"/>
    <property type="project" value="TreeGrafter"/>
</dbReference>
<dbReference type="AlphaFoldDB" id="E2BS84"/>
<dbReference type="GO" id="GO:0098858">
    <property type="term" value="C:actin-based cell projection"/>
    <property type="evidence" value="ECO:0007669"/>
    <property type="project" value="TreeGrafter"/>
</dbReference>
<feature type="binding site" evidence="6">
    <location>
        <begin position="42"/>
        <end position="49"/>
    </location>
    <ligand>
        <name>ATP</name>
        <dbReference type="ChEBI" id="CHEBI:30616"/>
    </ligand>
</feature>
<dbReference type="STRING" id="610380.E2BS84"/>
<dbReference type="GO" id="GO:0016020">
    <property type="term" value="C:membrane"/>
    <property type="evidence" value="ECO:0007669"/>
    <property type="project" value="TreeGrafter"/>
</dbReference>
<organism evidence="9">
    <name type="scientific">Harpegnathos saltator</name>
    <name type="common">Jerdon's jumping ant</name>
    <dbReference type="NCBI Taxonomy" id="610380"/>
    <lineage>
        <taxon>Eukaryota</taxon>
        <taxon>Metazoa</taxon>
        <taxon>Ecdysozoa</taxon>
        <taxon>Arthropoda</taxon>
        <taxon>Hexapoda</taxon>
        <taxon>Insecta</taxon>
        <taxon>Pterygota</taxon>
        <taxon>Neoptera</taxon>
        <taxon>Endopterygota</taxon>
        <taxon>Hymenoptera</taxon>
        <taxon>Apocrita</taxon>
        <taxon>Aculeata</taxon>
        <taxon>Formicoidea</taxon>
        <taxon>Formicidae</taxon>
        <taxon>Ponerinae</taxon>
        <taxon>Ponerini</taxon>
        <taxon>Harpegnathos</taxon>
    </lineage>
</organism>
<name>E2BS84_HARSA</name>
<dbReference type="SUPFAM" id="SSF52540">
    <property type="entry name" value="P-loop containing nucleoside triphosphate hydrolases"/>
    <property type="match status" value="1"/>
</dbReference>
<comment type="similarity">
    <text evidence="6">Belongs to the TRAFAC class myosin-kinesin ATPase superfamily. Myosin family.</text>
</comment>
<proteinExistence type="inferred from homology"/>
<keyword evidence="2 6" id="KW-0067">ATP-binding</keyword>
<evidence type="ECO:0000256" key="2">
    <source>
        <dbReference type="ARBA" id="ARBA00022840"/>
    </source>
</evidence>
<evidence type="ECO:0000259" key="7">
    <source>
        <dbReference type="PROSITE" id="PS51456"/>
    </source>
</evidence>
<keyword evidence="4 6" id="KW-0505">Motor protein</keyword>
<evidence type="ECO:0000313" key="8">
    <source>
        <dbReference type="EMBL" id="EFN81476.1"/>
    </source>
</evidence>
<dbReference type="GO" id="GO:0005524">
    <property type="term" value="F:ATP binding"/>
    <property type="evidence" value="ECO:0007669"/>
    <property type="project" value="UniProtKB-UniRule"/>
</dbReference>
<protein>
    <submittedName>
        <fullName evidence="8">Myosin-VIIa</fullName>
    </submittedName>
</protein>
<dbReference type="GO" id="GO:0016459">
    <property type="term" value="C:myosin complex"/>
    <property type="evidence" value="ECO:0007669"/>
    <property type="project" value="UniProtKB-KW"/>
</dbReference>
<dbReference type="OMA" id="EQRINEC"/>
<dbReference type="GO" id="GO:0000146">
    <property type="term" value="F:microfilament motor activity"/>
    <property type="evidence" value="ECO:0007669"/>
    <property type="project" value="TreeGrafter"/>
</dbReference>
<evidence type="ECO:0000256" key="6">
    <source>
        <dbReference type="PROSITE-ProRule" id="PRU00782"/>
    </source>
</evidence>
<evidence type="ECO:0000256" key="1">
    <source>
        <dbReference type="ARBA" id="ARBA00022741"/>
    </source>
</evidence>
<reference evidence="8 9" key="1">
    <citation type="journal article" date="2010" name="Science">
        <title>Genomic comparison of the ants Camponotus floridanus and Harpegnathos saltator.</title>
        <authorList>
            <person name="Bonasio R."/>
            <person name="Zhang G."/>
            <person name="Ye C."/>
            <person name="Mutti N.S."/>
            <person name="Fang X."/>
            <person name="Qin N."/>
            <person name="Donahue G."/>
            <person name="Yang P."/>
            <person name="Li Q."/>
            <person name="Li C."/>
            <person name="Zhang P."/>
            <person name="Huang Z."/>
            <person name="Berger S.L."/>
            <person name="Reinberg D."/>
            <person name="Wang J."/>
            <person name="Liebig J."/>
        </authorList>
    </citation>
    <scope>NUCLEOTIDE SEQUENCE [LARGE SCALE GENOMIC DNA]</scope>
    <source>
        <strain evidence="8 9">R22 G/1</strain>
    </source>
</reference>